<dbReference type="Pfam" id="PF01966">
    <property type="entry name" value="HD"/>
    <property type="match status" value="1"/>
</dbReference>
<sequence length="229" mass="26577">MMLDLIDMVKKSGWWHKASCCIDSHYSNMSGIMLTDHLLAVAENIEAIFAQTNYGFFAELFCALEDLRLDKETVKKELLLVALLHDIGKTQHDKMLHIIHPLNQKLVIKRHSIVSVYAAMEIFGQYAGLPEDEKQRMYWCIEQHDISYGLYRQYKEAGIIPGLEKWKKLNDKIINRDGAGLMYLLIFKLADIHGHANISDVIWFYNTVQQKYFKPLGLYLPIPVESDMR</sequence>
<evidence type="ECO:0000313" key="2">
    <source>
        <dbReference type="EMBL" id="NNV54237.1"/>
    </source>
</evidence>
<dbReference type="InterPro" id="IPR006674">
    <property type="entry name" value="HD_domain"/>
</dbReference>
<dbReference type="SUPFAM" id="SSF109604">
    <property type="entry name" value="HD-domain/PDEase-like"/>
    <property type="match status" value="1"/>
</dbReference>
<evidence type="ECO:0000259" key="1">
    <source>
        <dbReference type="Pfam" id="PF01966"/>
    </source>
</evidence>
<protein>
    <submittedName>
        <fullName evidence="2">HD domain-containing protein</fullName>
    </submittedName>
</protein>
<gene>
    <name evidence="2" type="ORF">GD597_02115</name>
</gene>
<dbReference type="AlphaFoldDB" id="A0A8J8FAZ3"/>
<keyword evidence="3" id="KW-1185">Reference proteome</keyword>
<reference evidence="2" key="1">
    <citation type="submission" date="2019-10" db="EMBL/GenBank/DDBJ databases">
        <title>Draft genome sequence of Panacibacter sp. KCS-6.</title>
        <authorList>
            <person name="Yim K.J."/>
        </authorList>
    </citation>
    <scope>NUCLEOTIDE SEQUENCE</scope>
    <source>
        <strain evidence="2">KCS-6</strain>
    </source>
</reference>
<evidence type="ECO:0000313" key="3">
    <source>
        <dbReference type="Proteomes" id="UP000598971"/>
    </source>
</evidence>
<organism evidence="2 3">
    <name type="scientific">Limnovirga soli</name>
    <dbReference type="NCBI Taxonomy" id="2656915"/>
    <lineage>
        <taxon>Bacteria</taxon>
        <taxon>Pseudomonadati</taxon>
        <taxon>Bacteroidota</taxon>
        <taxon>Chitinophagia</taxon>
        <taxon>Chitinophagales</taxon>
        <taxon>Chitinophagaceae</taxon>
        <taxon>Limnovirga</taxon>
    </lineage>
</organism>
<dbReference type="Proteomes" id="UP000598971">
    <property type="component" value="Unassembled WGS sequence"/>
</dbReference>
<comment type="caution">
    <text evidence="2">The sequence shown here is derived from an EMBL/GenBank/DDBJ whole genome shotgun (WGS) entry which is preliminary data.</text>
</comment>
<feature type="domain" description="HD" evidence="1">
    <location>
        <begin position="36"/>
        <end position="123"/>
    </location>
</feature>
<dbReference type="EMBL" id="WHPF01000002">
    <property type="protein sequence ID" value="NNV54237.1"/>
    <property type="molecule type" value="Genomic_DNA"/>
</dbReference>
<proteinExistence type="predicted"/>
<dbReference type="RefSeq" id="WP_171606167.1">
    <property type="nucleotide sequence ID" value="NZ_WHPF01000002.1"/>
</dbReference>
<dbReference type="Gene3D" id="1.10.3210.10">
    <property type="entry name" value="Hypothetical protein af1432"/>
    <property type="match status" value="1"/>
</dbReference>
<name>A0A8J8FAZ3_9BACT</name>
<accession>A0A8J8FAZ3</accession>